<dbReference type="GO" id="GO:0000280">
    <property type="term" value="P:nuclear division"/>
    <property type="evidence" value="ECO:0007669"/>
    <property type="project" value="UniProtKB-ARBA"/>
</dbReference>
<keyword evidence="4" id="KW-0159">Chromosome partition</keyword>
<dbReference type="SUPFAM" id="SSF56672">
    <property type="entry name" value="DNA/RNA polymerases"/>
    <property type="match status" value="1"/>
</dbReference>
<dbReference type="CDD" id="cd09272">
    <property type="entry name" value="RNase_HI_RT_Ty1"/>
    <property type="match status" value="1"/>
</dbReference>
<dbReference type="Pfam" id="PF03732">
    <property type="entry name" value="Retrotrans_gag"/>
    <property type="match status" value="1"/>
</dbReference>
<evidence type="ECO:0000256" key="2">
    <source>
        <dbReference type="ARBA" id="ARBA00012489"/>
    </source>
</evidence>
<evidence type="ECO:0000259" key="5">
    <source>
        <dbReference type="PROSITE" id="PS51700"/>
    </source>
</evidence>
<accession>A5C0X5</accession>
<dbReference type="GO" id="GO:0098813">
    <property type="term" value="P:nuclear chromosome segregation"/>
    <property type="evidence" value="ECO:0007669"/>
    <property type="project" value="UniProtKB-ARBA"/>
</dbReference>
<evidence type="ECO:0000256" key="1">
    <source>
        <dbReference type="ARBA" id="ARBA00000451"/>
    </source>
</evidence>
<keyword evidence="3" id="KW-0378">Hydrolase</keyword>
<dbReference type="Pfam" id="PF03568">
    <property type="entry name" value="Separin_C"/>
    <property type="match status" value="1"/>
</dbReference>
<name>A5C0X5_VITVI</name>
<organism evidence="6">
    <name type="scientific">Vitis vinifera</name>
    <name type="common">Grape</name>
    <dbReference type="NCBI Taxonomy" id="29760"/>
    <lineage>
        <taxon>Eukaryota</taxon>
        <taxon>Viridiplantae</taxon>
        <taxon>Streptophyta</taxon>
        <taxon>Embryophyta</taxon>
        <taxon>Tracheophyta</taxon>
        <taxon>Spermatophyta</taxon>
        <taxon>Magnoliopsida</taxon>
        <taxon>eudicotyledons</taxon>
        <taxon>Gunneridae</taxon>
        <taxon>Pentapetalae</taxon>
        <taxon>rosids</taxon>
        <taxon>Vitales</taxon>
        <taxon>Vitaceae</taxon>
        <taxon>Viteae</taxon>
        <taxon>Vitis</taxon>
    </lineage>
</organism>
<dbReference type="InterPro" id="IPR030397">
    <property type="entry name" value="SEPARIN_core_dom"/>
</dbReference>
<proteinExistence type="predicted"/>
<dbReference type="InterPro" id="IPR043502">
    <property type="entry name" value="DNA/RNA_pol_sf"/>
</dbReference>
<dbReference type="InterPro" id="IPR005162">
    <property type="entry name" value="Retrotrans_gag_dom"/>
</dbReference>
<dbReference type="AlphaFoldDB" id="A5C0X5"/>
<dbReference type="InterPro" id="IPR005314">
    <property type="entry name" value="Peptidase_C50"/>
</dbReference>
<sequence>MDTQRSRHVVLEDAPSDLVTPPVLPVQMPATQTLPTVSHDHATVIPPMVTPITVIEDPCSRMDRLEWRIGQMRDPDEMILWDDPGDVLVATFPVGFRMPDIERYTGVGCPRIHLRLYSMVMRALGLDEAQLLTLFPLSLSDVTQRWYASLESSRRRTWEDLAQEFLRQYSFSDDTSFTRRELEFLKQGSDESVSSFISRWREKAAEMIERPTERDQMSMFLRSLHPRFARHLIGVPFHDFRSLVQALIDVDDGISRGLWSDITPSPDTEGKGVGGSSESYGGVCSADFQHRRPSYHPYARSLQIPRSDFLPLQHHHSHSVQQYQAQLAVIAQEVDPIEFAVWLLVLCQKMEVAVYRSKMLITVSAIEDSVLTTISLFEPLIVDSCLNGANGVNHGFRFVVGMGEMEFIRCNHSMYSNATTSFSILEASGSMRFYHRNETMRENQFAWKWFKDQNIEGKGRIAPTVEELAGALKSHDLFIYIGHGSGAQCIPRHEIQKLENRVATLLMGCSSGSLSLNGQYTLQGTHLSYLSVGSPVIVVNLWEVTDKDIDRFGKAMLVAWLRERSSPSVVCAQCRLVAELKSMSIIGVKGDAKKKIPMKNKVKRYQFGYSQCGFQTTTTSCLSSKNDSGVHLPPTPHHLLHAGHSAKVFRSRPPPHFSPQANYMARDQANNSDTWIVDSGASHHITLDLQNLSLHSDYGGNEDIMIGDGNGIPITHVDSTTIEAPTTTFSLDNDLSTGASLVRGQNKGNVYEWPMSSTTKPHVDRVANTSLSRWSLLDQPTHFPILHTHISSSHSPNTYPPHITHYPTNDLVHSNSTFLSRTNVGHLHDSSQKTIYGLLQAPHAWYTKLQNFLLSIGFIISKSDNSLFIHRQKELTVFLLVYVDDIIITGTSFQQVQRFITTPAHRFCLKDLDHLAYFFRVEAIHTSSNLFLSQYKYICDLLEKHNMLGANAISTPISSTMPLKLHDGAPLADPIKYRQVIDADWTGNFDDCTSTSTYVVFLGCNPISWSFKKQKIVARSYTEVEYRVVATTTVEINWVQNLLYELQAQSPSTPTIYYDNVGATYVCTNIVFHSRMKHIAIDFPFVRDQVSKKLLHVSHIHTSDQLADSLTKPLPRFQFLNHCSKIGIQDGSSILRGHERKTR</sequence>
<comment type="catalytic activity">
    <reaction evidence="1">
        <text>All bonds known to be hydrolyzed by this endopeptidase have arginine in P1 and an acidic residue in P4. P6 is often occupied by an acidic residue or by a hydroxy-amino-acid residue, the phosphorylation of which enhances cleavage.</text>
        <dbReference type="EC" id="3.4.22.49"/>
    </reaction>
</comment>
<dbReference type="PANTHER" id="PTHR12792:SF0">
    <property type="entry name" value="SEPARIN"/>
    <property type="match status" value="1"/>
</dbReference>
<dbReference type="GO" id="GO:0006508">
    <property type="term" value="P:proteolysis"/>
    <property type="evidence" value="ECO:0007669"/>
    <property type="project" value="InterPro"/>
</dbReference>
<dbReference type="Gene3D" id="3.30.1330.30">
    <property type="match status" value="1"/>
</dbReference>
<dbReference type="EMBL" id="AM478253">
    <property type="protein sequence ID" value="CAN64095.1"/>
    <property type="molecule type" value="Genomic_DNA"/>
</dbReference>
<dbReference type="PANTHER" id="PTHR12792">
    <property type="entry name" value="EXTRA SPINDLE POLES 1-RELATED"/>
    <property type="match status" value="1"/>
</dbReference>
<evidence type="ECO:0000313" key="6">
    <source>
        <dbReference type="EMBL" id="CAN64095.1"/>
    </source>
</evidence>
<reference evidence="6" key="1">
    <citation type="journal article" date="2007" name="PLoS ONE">
        <title>The first genome sequence of an elite grapevine cultivar (Pinot noir Vitis vinifera L.): coping with a highly heterozygous genome.</title>
        <authorList>
            <person name="Velasco R."/>
            <person name="Zharkikh A."/>
            <person name="Troggio M."/>
            <person name="Cartwright D.A."/>
            <person name="Cestaro A."/>
            <person name="Pruss D."/>
            <person name="Pindo M."/>
            <person name="FitzGerald L.M."/>
            <person name="Vezzulli S."/>
            <person name="Reid J."/>
            <person name="Malacarne G."/>
            <person name="Iliev D."/>
            <person name="Coppola G."/>
            <person name="Wardell B."/>
            <person name="Micheletti D."/>
            <person name="Macalma T."/>
            <person name="Facci M."/>
            <person name="Mitchell J.T."/>
            <person name="Perazzolli M."/>
            <person name="Eldredge G."/>
            <person name="Gatto P."/>
            <person name="Oyzerski R."/>
            <person name="Moretto M."/>
            <person name="Gutin N."/>
            <person name="Stefanini M."/>
            <person name="Chen Y."/>
            <person name="Segala C."/>
            <person name="Davenport C."/>
            <person name="Dematte L."/>
            <person name="Mraz A."/>
            <person name="Battilana J."/>
            <person name="Stormo K."/>
            <person name="Costa F."/>
            <person name="Tao Q."/>
            <person name="Si-Ammour A."/>
            <person name="Harkins T."/>
            <person name="Lackey A."/>
            <person name="Perbost C."/>
            <person name="Taillon B."/>
            <person name="Stella A."/>
            <person name="Solovyev V."/>
            <person name="Fawcett J.A."/>
            <person name="Sterck L."/>
            <person name="Vandepoele K."/>
            <person name="Grando S.M."/>
            <person name="Toppo S."/>
            <person name="Moser C."/>
            <person name="Lanchbury J."/>
            <person name="Bogden R."/>
            <person name="Skolnick M."/>
            <person name="Sgaramella V."/>
            <person name="Bhatnagar S.K."/>
            <person name="Fontana P."/>
            <person name="Gutin A."/>
            <person name="Van de Peer Y."/>
            <person name="Salamini F."/>
            <person name="Viola R."/>
        </authorList>
    </citation>
    <scope>NUCLEOTIDE SEQUENCE</scope>
</reference>
<dbReference type="Pfam" id="PF07727">
    <property type="entry name" value="RVT_2"/>
    <property type="match status" value="1"/>
</dbReference>
<dbReference type="InterPro" id="IPR029064">
    <property type="entry name" value="Ribosomal_eL30-like_sf"/>
</dbReference>
<dbReference type="PROSITE" id="PS51700">
    <property type="entry name" value="SEPARIN"/>
    <property type="match status" value="1"/>
</dbReference>
<evidence type="ECO:0000256" key="4">
    <source>
        <dbReference type="ARBA" id="ARBA00022829"/>
    </source>
</evidence>
<protein>
    <recommendedName>
        <fullName evidence="2">separase</fullName>
        <ecNumber evidence="2">3.4.22.49</ecNumber>
    </recommendedName>
</protein>
<evidence type="ECO:0000256" key="3">
    <source>
        <dbReference type="ARBA" id="ARBA00022801"/>
    </source>
</evidence>
<dbReference type="InterPro" id="IPR013103">
    <property type="entry name" value="RVT_2"/>
</dbReference>
<dbReference type="GO" id="GO:0005634">
    <property type="term" value="C:nucleus"/>
    <property type="evidence" value="ECO:0007669"/>
    <property type="project" value="InterPro"/>
</dbReference>
<dbReference type="EC" id="3.4.22.49" evidence="2"/>
<dbReference type="GO" id="GO:0004197">
    <property type="term" value="F:cysteine-type endopeptidase activity"/>
    <property type="evidence" value="ECO:0007669"/>
    <property type="project" value="InterPro"/>
</dbReference>
<dbReference type="ExpressionAtlas" id="A5C0X5">
    <property type="expression patterns" value="baseline and differential"/>
</dbReference>
<gene>
    <name evidence="6" type="ORF">VITISV_018123</name>
</gene>
<feature type="domain" description="Peptidase C50" evidence="5">
    <location>
        <begin position="418"/>
        <end position="520"/>
    </location>
</feature>